<dbReference type="KEGG" id="tni:TVNIR_3865"/>
<dbReference type="EMBL" id="CP003989">
    <property type="protein sequence ID" value="AGA35489.1"/>
    <property type="molecule type" value="Genomic_DNA"/>
</dbReference>
<evidence type="ECO:0000313" key="2">
    <source>
        <dbReference type="Proteomes" id="UP000010809"/>
    </source>
</evidence>
<protein>
    <submittedName>
        <fullName evidence="1">Uncharacterized protein</fullName>
    </submittedName>
</protein>
<dbReference type="PATRIC" id="fig|1255043.3.peg.3900"/>
<organism evidence="1 2">
    <name type="scientific">Thioalkalivibrio nitratireducens (strain DSM 14787 / UNIQEM 213 / ALEN2)</name>
    <dbReference type="NCBI Taxonomy" id="1255043"/>
    <lineage>
        <taxon>Bacteria</taxon>
        <taxon>Pseudomonadati</taxon>
        <taxon>Pseudomonadota</taxon>
        <taxon>Gammaproteobacteria</taxon>
        <taxon>Chromatiales</taxon>
        <taxon>Ectothiorhodospiraceae</taxon>
        <taxon>Thioalkalivibrio</taxon>
    </lineage>
</organism>
<proteinExistence type="predicted"/>
<dbReference type="RefSeq" id="WP_015260581.1">
    <property type="nucleotide sequence ID" value="NC_019902.2"/>
</dbReference>
<dbReference type="AlphaFoldDB" id="L0E0X4"/>
<dbReference type="SUPFAM" id="SSF81593">
    <property type="entry name" value="Nucleotidyltransferase substrate binding subunit/domain"/>
    <property type="match status" value="1"/>
</dbReference>
<gene>
    <name evidence="1" type="ordered locus">TVNIR_3865</name>
</gene>
<sequence>MLPIRRFLQTMDVVRREGEHLDYSRGRVFGQPVDAQWVRKLEAAPELAERLEAFVSRFGRMQDTIADKLLPRWLQALAERPGSQIENLNRAERLGVIESVER</sequence>
<evidence type="ECO:0000313" key="1">
    <source>
        <dbReference type="EMBL" id="AGA35489.1"/>
    </source>
</evidence>
<name>L0E0X4_THIND</name>
<keyword evidence="2" id="KW-1185">Reference proteome</keyword>
<accession>L0E0X4</accession>
<reference evidence="1" key="1">
    <citation type="submission" date="2015-12" db="EMBL/GenBank/DDBJ databases">
        <authorList>
            <person name="Tikhonova T.V."/>
            <person name="Pavlov A.R."/>
            <person name="Beletsky A.V."/>
            <person name="Mardanov A.V."/>
            <person name="Sorokin D.Y."/>
            <person name="Ravin N.V."/>
            <person name="Popov V.O."/>
        </authorList>
    </citation>
    <scope>NUCLEOTIDE SEQUENCE</scope>
    <source>
        <strain evidence="1">DSM 14787</strain>
    </source>
</reference>
<dbReference type="HOGENOM" id="CLU_2276185_0_0_6"/>
<dbReference type="Proteomes" id="UP000010809">
    <property type="component" value="Chromosome"/>
</dbReference>
<dbReference type="STRING" id="1255043.TVNIR_3865"/>